<evidence type="ECO:0000313" key="1">
    <source>
        <dbReference type="EMBL" id="TQM37053.1"/>
    </source>
</evidence>
<dbReference type="RefSeq" id="WP_211362142.1">
    <property type="nucleotide sequence ID" value="NZ_VFPH01000002.1"/>
</dbReference>
<reference evidence="1 2" key="1">
    <citation type="submission" date="2019-06" db="EMBL/GenBank/DDBJ databases">
        <title>Sequencing the genomes of 1000 actinobacteria strains.</title>
        <authorList>
            <person name="Klenk H.-P."/>
        </authorList>
    </citation>
    <scope>NUCLEOTIDE SEQUENCE [LARGE SCALE GENOMIC DNA]</scope>
    <source>
        <strain evidence="1 2">DSM 45511</strain>
    </source>
</reference>
<organism evidence="1 2">
    <name type="scientific">Pseudonocardia cypriaca</name>
    <dbReference type="NCBI Taxonomy" id="882449"/>
    <lineage>
        <taxon>Bacteria</taxon>
        <taxon>Bacillati</taxon>
        <taxon>Actinomycetota</taxon>
        <taxon>Actinomycetes</taxon>
        <taxon>Pseudonocardiales</taxon>
        <taxon>Pseudonocardiaceae</taxon>
        <taxon>Pseudonocardia</taxon>
    </lineage>
</organism>
<protein>
    <submittedName>
        <fullName evidence="1">Uncharacterized protein DUF3445</fullName>
    </submittedName>
</protein>
<dbReference type="AlphaFoldDB" id="A0A543FTC6"/>
<dbReference type="Pfam" id="PF11927">
    <property type="entry name" value="HODM_asu-like"/>
    <property type="match status" value="1"/>
</dbReference>
<sequence>MTRRLARFPFPFRADTYRYSTNVEPARVPVETEAGSWGTGILDVDDEYGPELAERAAVLDRDPARLQVLSHMRPACWDALHTVLGELAAQHPDRMSLERTGPDLVWRNALLGIEQRFTDGDDASLPGGPLGFLGSQVQDDIVLLDQREGSLWADAGIVTFAADWSMRFDVGMRFLEVHGPVPRVHEEGIISRAERFLMRLQPGQEYRRTNWTMSVDRRLDQSTEIYPEWGPDRRAIADADGDELARRLHLRVEVQHLVRLGHSGAVMFLIRTYLASLAELATVPAWRERFGRVLAELPEDMADYKGLDRFRGAAARWLLAN</sequence>
<evidence type="ECO:0000313" key="2">
    <source>
        <dbReference type="Proteomes" id="UP000319818"/>
    </source>
</evidence>
<dbReference type="Proteomes" id="UP000319818">
    <property type="component" value="Unassembled WGS sequence"/>
</dbReference>
<name>A0A543FTC6_9PSEU</name>
<dbReference type="InterPro" id="IPR021848">
    <property type="entry name" value="HODM_asu-like"/>
</dbReference>
<gene>
    <name evidence="1" type="ORF">FB388_4254</name>
</gene>
<comment type="caution">
    <text evidence="1">The sequence shown here is derived from an EMBL/GenBank/DDBJ whole genome shotgun (WGS) entry which is preliminary data.</text>
</comment>
<dbReference type="EMBL" id="VFPH01000002">
    <property type="protein sequence ID" value="TQM37053.1"/>
    <property type="molecule type" value="Genomic_DNA"/>
</dbReference>
<keyword evidence="2" id="KW-1185">Reference proteome</keyword>
<accession>A0A543FTC6</accession>
<proteinExistence type="predicted"/>